<feature type="transmembrane region" description="Helical" evidence="8">
    <location>
        <begin position="6"/>
        <end position="24"/>
    </location>
</feature>
<feature type="domain" description="YidE/YbjL duplication" evidence="10">
    <location>
        <begin position="13"/>
        <end position="170"/>
    </location>
</feature>
<dbReference type="Pfam" id="PF02080">
    <property type="entry name" value="TrkA_C"/>
    <property type="match status" value="1"/>
</dbReference>
<feature type="transmembrane region" description="Helical" evidence="8">
    <location>
        <begin position="354"/>
        <end position="373"/>
    </location>
</feature>
<feature type="transmembrane region" description="Helical" evidence="8">
    <location>
        <begin position="379"/>
        <end position="397"/>
    </location>
</feature>
<dbReference type="GO" id="GO:0008324">
    <property type="term" value="F:monoatomic cation transmembrane transporter activity"/>
    <property type="evidence" value="ECO:0007669"/>
    <property type="project" value="InterPro"/>
</dbReference>
<accession>A0A1H9NKX9</accession>
<evidence type="ECO:0000256" key="3">
    <source>
        <dbReference type="ARBA" id="ARBA00022448"/>
    </source>
</evidence>
<keyword evidence="3" id="KW-0813">Transport</keyword>
<dbReference type="STRING" id="1121357.SAMN05661109_00004"/>
<evidence type="ECO:0000256" key="8">
    <source>
        <dbReference type="SAM" id="Phobius"/>
    </source>
</evidence>
<evidence type="ECO:0000256" key="7">
    <source>
        <dbReference type="ARBA" id="ARBA00023136"/>
    </source>
</evidence>
<feature type="transmembrane region" description="Helical" evidence="8">
    <location>
        <begin position="418"/>
        <end position="436"/>
    </location>
</feature>
<keyword evidence="5 8" id="KW-0812">Transmembrane</keyword>
<keyword evidence="7 8" id="KW-0472">Membrane</keyword>
<feature type="transmembrane region" description="Helical" evidence="8">
    <location>
        <begin position="95"/>
        <end position="115"/>
    </location>
</feature>
<feature type="domain" description="YidE/YbjL duplication" evidence="10">
    <location>
        <begin position="356"/>
        <end position="526"/>
    </location>
</feature>
<sequence>MLQALADNQVLLLALLVGLGMLVARLRIKGISLGAAAVLFVSLIVTAYASTQGVELQLSHDISTLGLVLFAFAIGITSGPNFFHTLRTSVGELAGYVVILVLTAGVALGVGRLLGLDIATIAGTFAGALTNTPALSAAGTSSGDAAAATVGYAIAYIFGVLGMLIFALVALSKAKSDTDAPDPVLNRTIEVKRTDRPVVEDVQNYVGSEMVFSRIQHGAGGTIEIPHVHTPLDYGDLVTIVGTEHQMHQAIEYLGKPSKRSLMLDRKDLDFRRMTLSNSTLAGKTVREIDAEIDERFGAYTSRIRRGDTDKVAEQAEKLQLGDRVRIVAPHENMKDIAHYFGDSSRGLTDINPVALGLGLALGIFLGTIDIPMPGGGTFSIGAAAGALLVGLVFGRIGRIGGFVTALPQTTCAVLSELGLLIFLAAAGTTAGARILDAFAGGAWLSILVLGAIITATYGAGLFVMMRYLFRMGGTKLSGFLAGAQTQPAVLAFSNDRTGSDPRVALGYAMVYPVAMIAKILTAQILGGF</sequence>
<dbReference type="PANTHER" id="PTHR30445">
    <property type="entry name" value="K(+)_H(+) ANTIPORTER SUBUNIT KHTT"/>
    <property type="match status" value="1"/>
</dbReference>
<dbReference type="Proteomes" id="UP000198929">
    <property type="component" value="Unassembled WGS sequence"/>
</dbReference>
<dbReference type="RefSeq" id="WP_092254402.1">
    <property type="nucleotide sequence ID" value="NZ_CP047199.1"/>
</dbReference>
<name>A0A1H9NKX9_9CORY</name>
<evidence type="ECO:0000313" key="12">
    <source>
        <dbReference type="Proteomes" id="UP000198929"/>
    </source>
</evidence>
<dbReference type="InterPro" id="IPR006037">
    <property type="entry name" value="RCK_C"/>
</dbReference>
<evidence type="ECO:0000256" key="6">
    <source>
        <dbReference type="ARBA" id="ARBA00022989"/>
    </source>
</evidence>
<gene>
    <name evidence="11" type="ORF">SAMN05661109_00004</name>
</gene>
<dbReference type="InterPro" id="IPR006512">
    <property type="entry name" value="YidE_YbjL"/>
</dbReference>
<evidence type="ECO:0000256" key="1">
    <source>
        <dbReference type="ARBA" id="ARBA00004651"/>
    </source>
</evidence>
<dbReference type="NCBIfam" id="TIGR01625">
    <property type="entry name" value="YidE_YbjL_dupl"/>
    <property type="match status" value="2"/>
</dbReference>
<evidence type="ECO:0000313" key="11">
    <source>
        <dbReference type="EMBL" id="SER36551.1"/>
    </source>
</evidence>
<dbReference type="InterPro" id="IPR050144">
    <property type="entry name" value="AAE_transporter"/>
</dbReference>
<feature type="transmembrane region" description="Helical" evidence="8">
    <location>
        <begin position="442"/>
        <end position="470"/>
    </location>
</feature>
<dbReference type="GO" id="GO:0005886">
    <property type="term" value="C:plasma membrane"/>
    <property type="evidence" value="ECO:0007669"/>
    <property type="project" value="UniProtKB-SubCell"/>
</dbReference>
<evidence type="ECO:0000259" key="9">
    <source>
        <dbReference type="Pfam" id="PF02080"/>
    </source>
</evidence>
<feature type="transmembrane region" description="Helical" evidence="8">
    <location>
        <begin position="62"/>
        <end position="83"/>
    </location>
</feature>
<dbReference type="EMBL" id="FOGQ01000001">
    <property type="protein sequence ID" value="SER36551.1"/>
    <property type="molecule type" value="Genomic_DNA"/>
</dbReference>
<reference evidence="12" key="1">
    <citation type="submission" date="2016-10" db="EMBL/GenBank/DDBJ databases">
        <authorList>
            <person name="Varghese N."/>
            <person name="Submissions S."/>
        </authorList>
    </citation>
    <scope>NUCLEOTIDE SEQUENCE [LARGE SCALE GENOMIC DNA]</scope>
    <source>
        <strain evidence="12">DSM 20524</strain>
    </source>
</reference>
<comment type="subcellular location">
    <subcellularLocation>
        <location evidence="1">Cell membrane</location>
        <topology evidence="1">Multi-pass membrane protein</topology>
    </subcellularLocation>
</comment>
<keyword evidence="6 8" id="KW-1133">Transmembrane helix</keyword>
<dbReference type="SUPFAM" id="SSF116726">
    <property type="entry name" value="TrkA C-terminal domain-like"/>
    <property type="match status" value="1"/>
</dbReference>
<dbReference type="AlphaFoldDB" id="A0A1H9NKX9"/>
<dbReference type="GO" id="GO:0006813">
    <property type="term" value="P:potassium ion transport"/>
    <property type="evidence" value="ECO:0007669"/>
    <property type="project" value="InterPro"/>
</dbReference>
<dbReference type="PANTHER" id="PTHR30445:SF3">
    <property type="entry name" value="TRANSPORT PROTEIN YIDE-RELATED"/>
    <property type="match status" value="1"/>
</dbReference>
<protein>
    <submittedName>
        <fullName evidence="11">Putative transport protein</fullName>
    </submittedName>
</protein>
<dbReference type="Pfam" id="PF06826">
    <property type="entry name" value="Asp-Al_Ex"/>
    <property type="match status" value="2"/>
</dbReference>
<feature type="transmembrane region" description="Helical" evidence="8">
    <location>
        <begin position="31"/>
        <end position="50"/>
    </location>
</feature>
<proteinExistence type="inferred from homology"/>
<evidence type="ECO:0000256" key="2">
    <source>
        <dbReference type="ARBA" id="ARBA00009854"/>
    </source>
</evidence>
<dbReference type="InterPro" id="IPR036721">
    <property type="entry name" value="RCK_C_sf"/>
</dbReference>
<dbReference type="Gene3D" id="3.30.70.1450">
    <property type="entry name" value="Regulator of K+ conductance, C-terminal domain"/>
    <property type="match status" value="1"/>
</dbReference>
<keyword evidence="4" id="KW-1003">Cell membrane</keyword>
<evidence type="ECO:0000256" key="4">
    <source>
        <dbReference type="ARBA" id="ARBA00022475"/>
    </source>
</evidence>
<feature type="domain" description="RCK C-terminal" evidence="9">
    <location>
        <begin position="277"/>
        <end position="342"/>
    </location>
</feature>
<keyword evidence="12" id="KW-1185">Reference proteome</keyword>
<feature type="transmembrane region" description="Helical" evidence="8">
    <location>
        <begin position="150"/>
        <end position="171"/>
    </location>
</feature>
<evidence type="ECO:0000256" key="5">
    <source>
        <dbReference type="ARBA" id="ARBA00022692"/>
    </source>
</evidence>
<comment type="similarity">
    <text evidence="2">Belongs to the AAE transporter (TC 2.A.81) family.</text>
</comment>
<organism evidence="11 12">
    <name type="scientific">Corynebacterium cystitidis DSM 20524</name>
    <dbReference type="NCBI Taxonomy" id="1121357"/>
    <lineage>
        <taxon>Bacteria</taxon>
        <taxon>Bacillati</taxon>
        <taxon>Actinomycetota</taxon>
        <taxon>Actinomycetes</taxon>
        <taxon>Mycobacteriales</taxon>
        <taxon>Corynebacteriaceae</taxon>
        <taxon>Corynebacterium</taxon>
    </lineage>
</organism>
<evidence type="ECO:0000259" key="10">
    <source>
        <dbReference type="Pfam" id="PF06826"/>
    </source>
</evidence>